<comment type="similarity">
    <text evidence="5">Belongs to the U2 small nuclear ribonucleoprotein A family.</text>
</comment>
<dbReference type="InterPro" id="IPR044640">
    <property type="entry name" value="RU2A"/>
</dbReference>
<dbReference type="PANTHER" id="PTHR10552">
    <property type="entry name" value="U2 SMALL NUCLEAR RIBONUCLEOPROTEIN A"/>
    <property type="match status" value="1"/>
</dbReference>
<dbReference type="Gene3D" id="3.80.10.10">
    <property type="entry name" value="Ribonuclease Inhibitor"/>
    <property type="match status" value="1"/>
</dbReference>
<comment type="subcellular location">
    <subcellularLocation>
        <location evidence="1">Nucleus</location>
    </subcellularLocation>
</comment>
<organism evidence="7 8">
    <name type="scientific">Boothiomyces macroporosus</name>
    <dbReference type="NCBI Taxonomy" id="261099"/>
    <lineage>
        <taxon>Eukaryota</taxon>
        <taxon>Fungi</taxon>
        <taxon>Fungi incertae sedis</taxon>
        <taxon>Chytridiomycota</taxon>
        <taxon>Chytridiomycota incertae sedis</taxon>
        <taxon>Chytridiomycetes</taxon>
        <taxon>Rhizophydiales</taxon>
        <taxon>Terramycetaceae</taxon>
        <taxon>Boothiomyces</taxon>
    </lineage>
</organism>
<name>A0AAD5UE69_9FUNG</name>
<dbReference type="SUPFAM" id="SSF52058">
    <property type="entry name" value="L domain-like"/>
    <property type="match status" value="1"/>
</dbReference>
<keyword evidence="7" id="KW-0687">Ribonucleoprotein</keyword>
<keyword evidence="3" id="KW-0677">Repeat</keyword>
<dbReference type="GO" id="GO:0000398">
    <property type="term" value="P:mRNA splicing, via spliceosome"/>
    <property type="evidence" value="ECO:0007669"/>
    <property type="project" value="InterPro"/>
</dbReference>
<evidence type="ECO:0000256" key="4">
    <source>
        <dbReference type="ARBA" id="ARBA00023242"/>
    </source>
</evidence>
<gene>
    <name evidence="7" type="primary">U2A</name>
    <name evidence="7" type="ORF">HK103_006662</name>
</gene>
<keyword evidence="8" id="KW-1185">Reference proteome</keyword>
<dbReference type="Proteomes" id="UP001210925">
    <property type="component" value="Unassembled WGS sequence"/>
</dbReference>
<proteinExistence type="inferred from homology"/>
<dbReference type="InterPro" id="IPR001611">
    <property type="entry name" value="Leu-rich_rpt"/>
</dbReference>
<accession>A0AAD5UE69</accession>
<dbReference type="PANTHER" id="PTHR10552:SF6">
    <property type="entry name" value="U2 SMALL NUCLEAR RIBONUCLEOPROTEIN A"/>
    <property type="match status" value="1"/>
</dbReference>
<dbReference type="Pfam" id="PF14580">
    <property type="entry name" value="LRR_9"/>
    <property type="match status" value="1"/>
</dbReference>
<keyword evidence="4" id="KW-0539">Nucleus</keyword>
<reference evidence="7" key="1">
    <citation type="submission" date="2020-05" db="EMBL/GenBank/DDBJ databases">
        <title>Phylogenomic resolution of chytrid fungi.</title>
        <authorList>
            <person name="Stajich J.E."/>
            <person name="Amses K."/>
            <person name="Simmons R."/>
            <person name="Seto K."/>
            <person name="Myers J."/>
            <person name="Bonds A."/>
            <person name="Quandt C.A."/>
            <person name="Barry K."/>
            <person name="Liu P."/>
            <person name="Grigoriev I."/>
            <person name="Longcore J.E."/>
            <person name="James T.Y."/>
        </authorList>
    </citation>
    <scope>NUCLEOTIDE SEQUENCE</scope>
    <source>
        <strain evidence="7">PLAUS21</strain>
    </source>
</reference>
<evidence type="ECO:0000256" key="1">
    <source>
        <dbReference type="ARBA" id="ARBA00004123"/>
    </source>
</evidence>
<dbReference type="AlphaFoldDB" id="A0AAD5UE69"/>
<dbReference type="GO" id="GO:0030620">
    <property type="term" value="F:U2 snRNA binding"/>
    <property type="evidence" value="ECO:0007669"/>
    <property type="project" value="InterPro"/>
</dbReference>
<evidence type="ECO:0000313" key="8">
    <source>
        <dbReference type="Proteomes" id="UP001210925"/>
    </source>
</evidence>
<evidence type="ECO:0000256" key="5">
    <source>
        <dbReference type="ARBA" id="ARBA00024196"/>
    </source>
</evidence>
<dbReference type="InterPro" id="IPR032675">
    <property type="entry name" value="LRR_dom_sf"/>
</dbReference>
<evidence type="ECO:0000313" key="7">
    <source>
        <dbReference type="EMBL" id="KAJ3255042.1"/>
    </source>
</evidence>
<dbReference type="PROSITE" id="PS51450">
    <property type="entry name" value="LRR"/>
    <property type="match status" value="1"/>
</dbReference>
<evidence type="ECO:0000256" key="2">
    <source>
        <dbReference type="ARBA" id="ARBA00022614"/>
    </source>
</evidence>
<dbReference type="GO" id="GO:0005686">
    <property type="term" value="C:U2 snRNP"/>
    <property type="evidence" value="ECO:0007669"/>
    <property type="project" value="TreeGrafter"/>
</dbReference>
<dbReference type="EMBL" id="JADGKB010000073">
    <property type="protein sequence ID" value="KAJ3255042.1"/>
    <property type="molecule type" value="Genomic_DNA"/>
</dbReference>
<evidence type="ECO:0000256" key="6">
    <source>
        <dbReference type="ARBA" id="ARBA00024238"/>
    </source>
</evidence>
<keyword evidence="2" id="KW-0433">Leucine-rich repeat</keyword>
<protein>
    <recommendedName>
        <fullName evidence="6">U2 small nuclear ribonucleoprotein A'</fullName>
    </recommendedName>
</protein>
<evidence type="ECO:0000256" key="3">
    <source>
        <dbReference type="ARBA" id="ARBA00022737"/>
    </source>
</evidence>
<sequence length="218" mass="24792">MDFDLLTSAQSRLNPMNERELDLRGFKIQKIENLALTRDVNDCLDFTDNDIAKLGNFPLMPNVKTLLLHNNRISKIESTLSKYLPNLEHLILSKNAIVELGELDPLVIQFNADGIRKAELYVIHKIPSIKVLDYKKVSESERIEALKLFSGKEGNELLKELTEHGMNATFDPEEILETKKTISKEEQLKIREAIKNAKTLSEISRLEQALQGGIIPEL</sequence>
<comment type="caution">
    <text evidence="7">The sequence shown here is derived from an EMBL/GenBank/DDBJ whole genome shotgun (WGS) entry which is preliminary data.</text>
</comment>